<dbReference type="STRING" id="313628.LNTAR_11941"/>
<dbReference type="PANTHER" id="PTHR36453:SF1">
    <property type="entry name" value="RIGHT HANDED BETA HELIX DOMAIN-CONTAINING PROTEIN"/>
    <property type="match status" value="1"/>
</dbReference>
<dbReference type="Gene3D" id="2.160.20.10">
    <property type="entry name" value="Single-stranded right-handed beta-helix, Pectin lyase-like"/>
    <property type="match status" value="2"/>
</dbReference>
<comment type="caution">
    <text evidence="3">The sequence shown here is derived from an EMBL/GenBank/DDBJ whole genome shotgun (WGS) entry which is preliminary data.</text>
</comment>
<feature type="chain" id="PRO_5002694029" evidence="1">
    <location>
        <begin position="23"/>
        <end position="684"/>
    </location>
</feature>
<evidence type="ECO:0000313" key="4">
    <source>
        <dbReference type="Proteomes" id="UP000004947"/>
    </source>
</evidence>
<name>A6DJI9_9BACT</name>
<evidence type="ECO:0000259" key="2">
    <source>
        <dbReference type="Pfam" id="PF13229"/>
    </source>
</evidence>
<dbReference type="SMART" id="SM00710">
    <property type="entry name" value="PbH1"/>
    <property type="match status" value="5"/>
</dbReference>
<keyword evidence="1" id="KW-0732">Signal</keyword>
<evidence type="ECO:0000256" key="1">
    <source>
        <dbReference type="SAM" id="SignalP"/>
    </source>
</evidence>
<feature type="domain" description="Right handed beta helix" evidence="2">
    <location>
        <begin position="434"/>
        <end position="562"/>
    </location>
</feature>
<proteinExistence type="predicted"/>
<dbReference type="Proteomes" id="UP000004947">
    <property type="component" value="Unassembled WGS sequence"/>
</dbReference>
<dbReference type="eggNOG" id="COG3420">
    <property type="taxonomic scope" value="Bacteria"/>
</dbReference>
<dbReference type="SUPFAM" id="SSF51126">
    <property type="entry name" value="Pectin lyase-like"/>
    <property type="match status" value="1"/>
</dbReference>
<dbReference type="AlphaFoldDB" id="A6DJI9"/>
<dbReference type="RefSeq" id="WP_007278059.1">
    <property type="nucleotide sequence ID" value="NZ_ABCK01000006.1"/>
</dbReference>
<dbReference type="InterPro" id="IPR012334">
    <property type="entry name" value="Pectin_lyas_fold"/>
</dbReference>
<dbReference type="InterPro" id="IPR039448">
    <property type="entry name" value="Beta_helix"/>
</dbReference>
<dbReference type="InterPro" id="IPR011050">
    <property type="entry name" value="Pectin_lyase_fold/virulence"/>
</dbReference>
<feature type="signal peptide" evidence="1">
    <location>
        <begin position="1"/>
        <end position="22"/>
    </location>
</feature>
<dbReference type="Pfam" id="PF13229">
    <property type="entry name" value="Beta_helix"/>
    <property type="match status" value="1"/>
</dbReference>
<keyword evidence="4" id="KW-1185">Reference proteome</keyword>
<accession>A6DJI9</accession>
<dbReference type="EMBL" id="ABCK01000006">
    <property type="protein sequence ID" value="EDM28063.1"/>
    <property type="molecule type" value="Genomic_DNA"/>
</dbReference>
<evidence type="ECO:0000313" key="3">
    <source>
        <dbReference type="EMBL" id="EDM28063.1"/>
    </source>
</evidence>
<reference evidence="3 4" key="1">
    <citation type="journal article" date="2010" name="J. Bacteriol.">
        <title>Genome sequence of Lentisphaera araneosa HTCC2155T, the type species of the order Lentisphaerales in the phylum Lentisphaerae.</title>
        <authorList>
            <person name="Thrash J.C."/>
            <person name="Cho J.C."/>
            <person name="Vergin K.L."/>
            <person name="Morris R.M."/>
            <person name="Giovannoni S.J."/>
        </authorList>
    </citation>
    <scope>NUCLEOTIDE SEQUENCE [LARGE SCALE GENOMIC DNA]</scope>
    <source>
        <strain evidence="3 4">HTCC2155</strain>
    </source>
</reference>
<protein>
    <submittedName>
        <fullName evidence="3">Putative secreted protein</fullName>
    </submittedName>
</protein>
<sequence length="684" mass="75893">MKLKNYFLAAAFSIGALASALAGERVNKNILIVPVPEADFSLYVSPQGKASANGSKTSPLPNLNLALERAVKLGKDKKNGLILLRGGTYNFKHGVSIDNVTNLQIMAYPGEKVYFSGGGTVKVKDLKPVADPKILKRLPDSCRNKVVSIDLSKFGITANSWQKRFRGYGGWPEVFMDGTPLHLSRWPNQGYAKVGKVLNMGGMIHSRTGDKKLENDSVGTFQYVESRQELWNDSEDIYLHGYFAEKWFDEIVRVRKVDTKKKTITMDSNTQYGLKGMTGGFYYAINLIEELDAPGEYVVDIKRNKLFIYMPESDKNKELVIPRLTDPFIQIAQSKNIIVKGILFEYGKHAFVTIKDSSDVVLDDCALRFGAKNGITITGGKKCGVNNCELSMFGAGGVALTGGDRKTLTPAGHYVRNSVIHHFARLNKTYNLAVRCTGVGLTAEHNHIHDAPHAAILFRGNDIHIKHNRIERVCLDTSDAGAIYCGRDWTYGGNLIHGNYIKDLGGTKKLHNQTIYMDDMASGVTITNNISETETGFLLGGGRNLTVKGNLFINADNRSMRFDSRGTGWALTKRPWLKKPKGIMWRRLAAVPYKEDPWKSRFPYLLNLEKDAPNEPRNNVVTDNVLVNSSAPQIDSNVVEHGTIKNNKLIKTKIDVIKIINGVVKSTHDLTKHLDGMKVGSSKK</sequence>
<organism evidence="3 4">
    <name type="scientific">Lentisphaera araneosa HTCC2155</name>
    <dbReference type="NCBI Taxonomy" id="313628"/>
    <lineage>
        <taxon>Bacteria</taxon>
        <taxon>Pseudomonadati</taxon>
        <taxon>Lentisphaerota</taxon>
        <taxon>Lentisphaeria</taxon>
        <taxon>Lentisphaerales</taxon>
        <taxon>Lentisphaeraceae</taxon>
        <taxon>Lentisphaera</taxon>
    </lineage>
</organism>
<dbReference type="PANTHER" id="PTHR36453">
    <property type="entry name" value="SECRETED PROTEIN-RELATED"/>
    <property type="match status" value="1"/>
</dbReference>
<gene>
    <name evidence="3" type="ORF">LNTAR_11941</name>
</gene>
<dbReference type="OrthoDB" id="9791852at2"/>
<dbReference type="InterPro" id="IPR006626">
    <property type="entry name" value="PbH1"/>
</dbReference>